<keyword evidence="3" id="KW-1185">Reference proteome</keyword>
<dbReference type="AlphaFoldDB" id="A0A1I6MWK6"/>
<proteinExistence type="predicted"/>
<dbReference type="PANTHER" id="PTHR43174">
    <property type="entry name" value="UDP-N-ACETYLGLUCOSAMINE 2-EPIMERASE"/>
    <property type="match status" value="1"/>
</dbReference>
<dbReference type="InterPro" id="IPR020004">
    <property type="entry name" value="UDP-GlcNAc_Epase"/>
</dbReference>
<dbReference type="NCBIfam" id="TIGR03568">
    <property type="entry name" value="NeuC_NnaA"/>
    <property type="match status" value="1"/>
</dbReference>
<dbReference type="SUPFAM" id="SSF53756">
    <property type="entry name" value="UDP-Glycosyltransferase/glycogen phosphorylase"/>
    <property type="match status" value="1"/>
</dbReference>
<evidence type="ECO:0000313" key="3">
    <source>
        <dbReference type="Proteomes" id="UP000198926"/>
    </source>
</evidence>
<dbReference type="EMBL" id="FOZM01000002">
    <property type="protein sequence ID" value="SFS20017.1"/>
    <property type="molecule type" value="Genomic_DNA"/>
</dbReference>
<sequence>MSKSLLFVTGTRADYGKLEPLARAAKDAGFAVSFFVTGMHMMDRYGMTKLEVLRFGAPVHEFLNQREGDPQDIVLAKTVVGFSDYIAEAQPDLVIVHGDRVEALACALVCATNYIRCAHVEGGEVSGTIDEVFRHCNSKLSYAHFVSSEDAATRLRALGEDAGSIHVIGSPELDFHARSSGVPLSEVKSRYDIPFEDFGIVIFHPVTSEASDMGRQAEMLFGALQSSGKHFVTILPNNDPGSEAILHVIEGLPASHFRVIPSMRFAHFSELMRNAACIVGNSSMGVREAPFLGVPSLDVGTRQTKRGKSPSITSVLASDRQTIEAFIESEWLKRYERDAGFGKGDAAQGFVSVLREPSFWQGGMQKTFQDA</sequence>
<dbReference type="InterPro" id="IPR029767">
    <property type="entry name" value="WecB-like"/>
</dbReference>
<dbReference type="PANTHER" id="PTHR43174:SF3">
    <property type="entry name" value="UDP-N-ACETYLGLUCOSAMINE 2-EPIMERASE"/>
    <property type="match status" value="1"/>
</dbReference>
<dbReference type="Proteomes" id="UP000198926">
    <property type="component" value="Unassembled WGS sequence"/>
</dbReference>
<name>A0A1I6MWK6_9RHOB</name>
<dbReference type="Pfam" id="PF02350">
    <property type="entry name" value="Epimerase_2"/>
    <property type="match status" value="1"/>
</dbReference>
<dbReference type="STRING" id="1123755.SAMN05444714_2453"/>
<gene>
    <name evidence="2" type="ORF">SAMN05444714_2453</name>
</gene>
<dbReference type="InterPro" id="IPR003331">
    <property type="entry name" value="UDP_GlcNAc_Epimerase_2_dom"/>
</dbReference>
<evidence type="ECO:0000313" key="2">
    <source>
        <dbReference type="EMBL" id="SFS20017.1"/>
    </source>
</evidence>
<reference evidence="2 3" key="1">
    <citation type="submission" date="2016-10" db="EMBL/GenBank/DDBJ databases">
        <authorList>
            <person name="de Groot N.N."/>
        </authorList>
    </citation>
    <scope>NUCLEOTIDE SEQUENCE [LARGE SCALE GENOMIC DNA]</scope>
    <source>
        <strain evidence="2 3">DSM 29433</strain>
    </source>
</reference>
<organism evidence="2 3">
    <name type="scientific">Yoonia litorea</name>
    <dbReference type="NCBI Taxonomy" id="1123755"/>
    <lineage>
        <taxon>Bacteria</taxon>
        <taxon>Pseudomonadati</taxon>
        <taxon>Pseudomonadota</taxon>
        <taxon>Alphaproteobacteria</taxon>
        <taxon>Rhodobacterales</taxon>
        <taxon>Paracoccaceae</taxon>
        <taxon>Yoonia</taxon>
    </lineage>
</organism>
<dbReference type="GO" id="GO:0006047">
    <property type="term" value="P:UDP-N-acetylglucosamine metabolic process"/>
    <property type="evidence" value="ECO:0007669"/>
    <property type="project" value="InterPro"/>
</dbReference>
<evidence type="ECO:0000259" key="1">
    <source>
        <dbReference type="Pfam" id="PF02350"/>
    </source>
</evidence>
<dbReference type="OrthoDB" id="9803238at2"/>
<dbReference type="GO" id="GO:0004553">
    <property type="term" value="F:hydrolase activity, hydrolyzing O-glycosyl compounds"/>
    <property type="evidence" value="ECO:0007669"/>
    <property type="project" value="InterPro"/>
</dbReference>
<accession>A0A1I6MWK6</accession>
<dbReference type="Gene3D" id="3.40.50.2000">
    <property type="entry name" value="Glycogen Phosphorylase B"/>
    <property type="match status" value="2"/>
</dbReference>
<protein>
    <submittedName>
        <fullName evidence="2">UDP-N-acetylglucosamine 2-epimerase (Hydrolysing)</fullName>
    </submittedName>
</protein>
<feature type="domain" description="UDP-N-acetylglucosamine 2-epimerase" evidence="1">
    <location>
        <begin position="25"/>
        <end position="354"/>
    </location>
</feature>